<organism evidence="1 2">
    <name type="scientific">Loa loa</name>
    <name type="common">Eye worm</name>
    <name type="synonym">Filaria loa</name>
    <dbReference type="NCBI Taxonomy" id="7209"/>
    <lineage>
        <taxon>Eukaryota</taxon>
        <taxon>Metazoa</taxon>
        <taxon>Ecdysozoa</taxon>
        <taxon>Nematoda</taxon>
        <taxon>Chromadorea</taxon>
        <taxon>Rhabditida</taxon>
        <taxon>Spirurina</taxon>
        <taxon>Spiruromorpha</taxon>
        <taxon>Filarioidea</taxon>
        <taxon>Onchocercidae</taxon>
        <taxon>Loa</taxon>
    </lineage>
</organism>
<accession>A0A1I7VT53</accession>
<dbReference type="AlphaFoldDB" id="A0A1I7VT53"/>
<evidence type="ECO:0000313" key="1">
    <source>
        <dbReference type="Proteomes" id="UP000095285"/>
    </source>
</evidence>
<protein>
    <submittedName>
        <fullName evidence="2">Zinc finger protein</fullName>
    </submittedName>
</protein>
<dbReference type="WBParaSite" id="EN70_5993">
    <property type="protein sequence ID" value="EN70_5993"/>
    <property type="gene ID" value="EN70_5993"/>
</dbReference>
<evidence type="ECO:0000313" key="2">
    <source>
        <dbReference type="WBParaSite" id="EN70_5993"/>
    </source>
</evidence>
<sequence>MGSQINIRTGKEYADEELGLLKTQPILQNYEQLKVSETAQPILLESTVTCNEIEKAKVAEESVTDHNRLQAMDRNSNSRNISHLRTTGATHTNEPVKNKEDEATQTSYSKMTHCSKPIHQQVRPESNFIKANVYSCQKCICKGIREQSSRNRRCVRSSTVNAIKSHAWNQMLSASNHHRKAKCRHSIHIIGGPSHQNRPKHDVLKCYGCGRLTLRKCCNGRSIGVHHCSACHLHSNGKNHSSGFRHTYYRKHH</sequence>
<keyword evidence="1" id="KW-1185">Reference proteome</keyword>
<reference evidence="1" key="1">
    <citation type="submission" date="2012-04" db="EMBL/GenBank/DDBJ databases">
        <title>The Genome Sequence of Loa loa.</title>
        <authorList>
            <consortium name="The Broad Institute Genome Sequencing Platform"/>
            <consortium name="Broad Institute Genome Sequencing Center for Infectious Disease"/>
            <person name="Nutman T.B."/>
            <person name="Fink D.L."/>
            <person name="Russ C."/>
            <person name="Young S."/>
            <person name="Zeng Q."/>
            <person name="Gargeya S."/>
            <person name="Alvarado L."/>
            <person name="Berlin A."/>
            <person name="Chapman S.B."/>
            <person name="Chen Z."/>
            <person name="Freedman E."/>
            <person name="Gellesch M."/>
            <person name="Goldberg J."/>
            <person name="Griggs A."/>
            <person name="Gujja S."/>
            <person name="Heilman E.R."/>
            <person name="Heiman D."/>
            <person name="Howarth C."/>
            <person name="Mehta T."/>
            <person name="Neiman D."/>
            <person name="Pearson M."/>
            <person name="Roberts A."/>
            <person name="Saif S."/>
            <person name="Shea T."/>
            <person name="Shenoy N."/>
            <person name="Sisk P."/>
            <person name="Stolte C."/>
            <person name="Sykes S."/>
            <person name="White J."/>
            <person name="Yandava C."/>
            <person name="Haas B."/>
            <person name="Henn M.R."/>
            <person name="Nusbaum C."/>
            <person name="Birren B."/>
        </authorList>
    </citation>
    <scope>NUCLEOTIDE SEQUENCE [LARGE SCALE GENOMIC DNA]</scope>
</reference>
<proteinExistence type="predicted"/>
<dbReference type="Proteomes" id="UP000095285">
    <property type="component" value="Unassembled WGS sequence"/>
</dbReference>
<reference evidence="2" key="2">
    <citation type="submission" date="2016-11" db="UniProtKB">
        <authorList>
            <consortium name="WormBaseParasite"/>
        </authorList>
    </citation>
    <scope>IDENTIFICATION</scope>
</reference>
<name>A0A1I7VT53_LOALO</name>